<dbReference type="PROSITE" id="PS51379">
    <property type="entry name" value="4FE4S_FER_2"/>
    <property type="match status" value="2"/>
</dbReference>
<evidence type="ECO:0000256" key="2">
    <source>
        <dbReference type="ARBA" id="ARBA00023004"/>
    </source>
</evidence>
<keyword evidence="3" id="KW-0411">Iron-sulfur</keyword>
<dbReference type="GO" id="GO:0051536">
    <property type="term" value="F:iron-sulfur cluster binding"/>
    <property type="evidence" value="ECO:0007669"/>
    <property type="project" value="UniProtKB-KW"/>
</dbReference>
<feature type="domain" description="4Fe-4S ferredoxin-type" evidence="4">
    <location>
        <begin position="56"/>
        <end position="85"/>
    </location>
</feature>
<keyword evidence="1" id="KW-0479">Metal-binding</keyword>
<organism evidence="5 6">
    <name type="scientific">Vallitalea longa</name>
    <dbReference type="NCBI Taxonomy" id="2936439"/>
    <lineage>
        <taxon>Bacteria</taxon>
        <taxon>Bacillati</taxon>
        <taxon>Bacillota</taxon>
        <taxon>Clostridia</taxon>
        <taxon>Lachnospirales</taxon>
        <taxon>Vallitaleaceae</taxon>
        <taxon>Vallitalea</taxon>
    </lineage>
</organism>
<evidence type="ECO:0000256" key="1">
    <source>
        <dbReference type="ARBA" id="ARBA00022723"/>
    </source>
</evidence>
<comment type="caution">
    <text evidence="5">The sequence shown here is derived from an EMBL/GenBank/DDBJ whole genome shotgun (WGS) entry which is preliminary data.</text>
</comment>
<dbReference type="InterPro" id="IPR017896">
    <property type="entry name" value="4Fe4S_Fe-S-bd"/>
</dbReference>
<feature type="domain" description="4Fe-4S ferredoxin-type" evidence="4">
    <location>
        <begin position="86"/>
        <end position="113"/>
    </location>
</feature>
<dbReference type="InterPro" id="IPR017900">
    <property type="entry name" value="4Fe4S_Fe_S_CS"/>
</dbReference>
<dbReference type="Proteomes" id="UP001144256">
    <property type="component" value="Unassembled WGS sequence"/>
</dbReference>
<dbReference type="Gene3D" id="3.40.50.300">
    <property type="entry name" value="P-loop containing nucleotide triphosphate hydrolases"/>
    <property type="match status" value="2"/>
</dbReference>
<dbReference type="GO" id="GO:0046872">
    <property type="term" value="F:metal ion binding"/>
    <property type="evidence" value="ECO:0007669"/>
    <property type="project" value="UniProtKB-KW"/>
</dbReference>
<dbReference type="InterPro" id="IPR027417">
    <property type="entry name" value="P-loop_NTPase"/>
</dbReference>
<dbReference type="SUPFAM" id="SSF52540">
    <property type="entry name" value="P-loop containing nucleoside triphosphate hydrolases"/>
    <property type="match status" value="1"/>
</dbReference>
<sequence>MQIAVLSGKGGTGKTTVSTNLAKLINVRYIDCDVEEPNGFIFLKPEGIKSQEVSIPVPYVDEDKCTHCKKCIDICQFNALVHTNKVILFEKLCHGCGACRAVCPTMAITEKDRPIGKIEVGYNGDMECLGGTLNVTEPMAGPIISKLKSMIDDKTTILDCSPGSSCNVVKPLLGVDYAVLVTEPTEFGLHDLKIAVELVRKMDIPFGVVINRLSQEDNTTSRYLKDENINIVGTIPFDRNIAVMYSKGELLINDDKYKKLFTDITHNIEEAIGCSL</sequence>
<accession>A0A9W5YB37</accession>
<dbReference type="PANTHER" id="PTHR43063">
    <property type="entry name" value="4FE-4S CLUSTER CONTAINING PARA FAMILY ATPASE PROTEIN"/>
    <property type="match status" value="1"/>
</dbReference>
<keyword evidence="2" id="KW-0408">Iron</keyword>
<gene>
    <name evidence="5" type="ORF">SH1V18_31920</name>
</gene>
<dbReference type="Gene3D" id="3.30.70.20">
    <property type="match status" value="1"/>
</dbReference>
<dbReference type="EMBL" id="BRLB01000011">
    <property type="protein sequence ID" value="GKX30712.1"/>
    <property type="molecule type" value="Genomic_DNA"/>
</dbReference>
<dbReference type="PROSITE" id="PS00198">
    <property type="entry name" value="4FE4S_FER_1"/>
    <property type="match status" value="1"/>
</dbReference>
<dbReference type="RefSeq" id="WP_281817143.1">
    <property type="nucleotide sequence ID" value="NZ_BRLB01000011.1"/>
</dbReference>
<dbReference type="SUPFAM" id="SSF54862">
    <property type="entry name" value="4Fe-4S ferredoxins"/>
    <property type="match status" value="1"/>
</dbReference>
<dbReference type="PANTHER" id="PTHR43063:SF1">
    <property type="entry name" value="4FE-4S CLUSTER CONTAINING PARA FAMILY ATPASE PROTEIN"/>
    <property type="match status" value="1"/>
</dbReference>
<dbReference type="InterPro" id="IPR002586">
    <property type="entry name" value="CobQ/CobB/MinD/ParA_Nub-bd_dom"/>
</dbReference>
<reference evidence="5" key="1">
    <citation type="submission" date="2022-06" db="EMBL/GenBank/DDBJ databases">
        <title>Vallitalea longa sp. nov., an anaerobic bacterium isolated from marine sediment.</title>
        <authorList>
            <person name="Hirano S."/>
            <person name="Terahara T."/>
            <person name="Mori K."/>
            <person name="Hamada M."/>
            <person name="Matsumoto R."/>
            <person name="Kobayashi T."/>
        </authorList>
    </citation>
    <scope>NUCLEOTIDE SEQUENCE</scope>
    <source>
        <strain evidence="5">SH18-1</strain>
    </source>
</reference>
<evidence type="ECO:0000313" key="5">
    <source>
        <dbReference type="EMBL" id="GKX30712.1"/>
    </source>
</evidence>
<keyword evidence="6" id="KW-1185">Reference proteome</keyword>
<dbReference type="Pfam" id="PF00037">
    <property type="entry name" value="Fer4"/>
    <property type="match status" value="2"/>
</dbReference>
<evidence type="ECO:0000256" key="3">
    <source>
        <dbReference type="ARBA" id="ARBA00023014"/>
    </source>
</evidence>
<dbReference type="AlphaFoldDB" id="A0A9W5YB37"/>
<dbReference type="Pfam" id="PF01656">
    <property type="entry name" value="CbiA"/>
    <property type="match status" value="1"/>
</dbReference>
<evidence type="ECO:0000313" key="6">
    <source>
        <dbReference type="Proteomes" id="UP001144256"/>
    </source>
</evidence>
<name>A0A9W5YB37_9FIRM</name>
<proteinExistence type="predicted"/>
<evidence type="ECO:0000259" key="4">
    <source>
        <dbReference type="PROSITE" id="PS51379"/>
    </source>
</evidence>
<protein>
    <submittedName>
        <fullName evidence="5">(4Fe-4S)-binding protein</fullName>
    </submittedName>
</protein>